<dbReference type="KEGG" id="vbh:CMV30_17860"/>
<accession>A0A290QEK3</accession>
<proteinExistence type="predicted"/>
<dbReference type="RefSeq" id="WP_096057289.1">
    <property type="nucleotide sequence ID" value="NZ_CP023344.1"/>
</dbReference>
<name>A0A290QEK3_9BACT</name>
<dbReference type="SUPFAM" id="SSF48452">
    <property type="entry name" value="TPR-like"/>
    <property type="match status" value="1"/>
</dbReference>
<reference evidence="2 3" key="1">
    <citation type="submission" date="2017-09" db="EMBL/GenBank/DDBJ databases">
        <title>Complete genome sequence of Verrucomicrobial strain HZ-65, isolated from freshwater.</title>
        <authorList>
            <person name="Choi A."/>
        </authorList>
    </citation>
    <scope>NUCLEOTIDE SEQUENCE [LARGE SCALE GENOMIC DNA]</scope>
    <source>
        <strain evidence="2 3">HZ-65</strain>
    </source>
</reference>
<dbReference type="InterPro" id="IPR011990">
    <property type="entry name" value="TPR-like_helical_dom_sf"/>
</dbReference>
<evidence type="ECO:0000313" key="3">
    <source>
        <dbReference type="Proteomes" id="UP000217265"/>
    </source>
</evidence>
<dbReference type="InterPro" id="IPR019734">
    <property type="entry name" value="TPR_rpt"/>
</dbReference>
<dbReference type="OrthoDB" id="257208at2"/>
<evidence type="ECO:0000313" key="2">
    <source>
        <dbReference type="EMBL" id="ATC65660.1"/>
    </source>
</evidence>
<dbReference type="EMBL" id="CP023344">
    <property type="protein sequence ID" value="ATC65660.1"/>
    <property type="molecule type" value="Genomic_DNA"/>
</dbReference>
<sequence length="766" mass="84991">MIIYGWGYFNRRDHNVVRDTCPACNTQGHFKSYTSSKFFTLYFVPVIPLGTEKVISECPHCKRALTMPLRKWTKLKNTELPAQLAAYTATPADEEAASKLLGAIAGLHARSTLTRVGPQIRAAFARNPKILSQLAATYSHLCLDKEADAVYLEAVAQSSDEKIAAAADAHLKLQKTPKPRAPHRLWQSLPVMIVPAILVLLLASYLQDAISARPKEAFLLSGLDQPYSVLINNQPVTLKPHQRVRADMLTFGENKITPTTGGEFIPATTFEIDVPWYRRAFDNTLVVVNPDQSAVLVWERIGYAYPKPPDNVGVSYRFDSGATHHLYQAIDFPFQIFPDTISTPADGSVIYRTRVSEFAVREPQKIIQLLLEEKQTATLHRYLRAKLLSPDAGADLLYLGANFLPRAEFLALAEPRLDARPVQIEWHRAYQTLVENTPEGSGLLARYRAYTEREPADSNLLYLYGRIVDDLDESRSLFERAAQADKPSAHAANALAYHYILEGDFARALDYSRQALALDRSSAQFKQLRNDALNGLKDYAALEQEAGDLLAAKNPTYDTFYEHIYRLGKLDRADQAGAEITRFMDKLGKLQPMDTAGRHSGESYLKTALACAQQNREALLLALNSLEGSGWAFQKSVLMDDLAAAAQLADKTPESAGVSGRLVLYILFMQSQQPEAAARQLAAARAELAKGISDQKTWAGWLSDSSTSAPDPRIAAHTCYDADLHYLYLAALAQKYPARAPDYLARASAIKTRDSFYSLAISSVVK</sequence>
<organism evidence="2 3">
    <name type="scientific">Nibricoccus aquaticus</name>
    <dbReference type="NCBI Taxonomy" id="2576891"/>
    <lineage>
        <taxon>Bacteria</taxon>
        <taxon>Pseudomonadati</taxon>
        <taxon>Verrucomicrobiota</taxon>
        <taxon>Opitutia</taxon>
        <taxon>Opitutales</taxon>
        <taxon>Opitutaceae</taxon>
        <taxon>Nibricoccus</taxon>
    </lineage>
</organism>
<dbReference type="AlphaFoldDB" id="A0A290QEK3"/>
<keyword evidence="3" id="KW-1185">Reference proteome</keyword>
<protein>
    <submittedName>
        <fullName evidence="2">Uncharacterized protein</fullName>
    </submittedName>
</protein>
<evidence type="ECO:0000256" key="1">
    <source>
        <dbReference type="PROSITE-ProRule" id="PRU00339"/>
    </source>
</evidence>
<feature type="repeat" description="TPR" evidence="1">
    <location>
        <begin position="489"/>
        <end position="522"/>
    </location>
</feature>
<keyword evidence="1" id="KW-0802">TPR repeat</keyword>
<dbReference type="Gene3D" id="1.25.40.10">
    <property type="entry name" value="Tetratricopeptide repeat domain"/>
    <property type="match status" value="1"/>
</dbReference>
<gene>
    <name evidence="2" type="ORF">CMV30_17860</name>
</gene>
<dbReference type="Proteomes" id="UP000217265">
    <property type="component" value="Chromosome"/>
</dbReference>
<dbReference type="PROSITE" id="PS50005">
    <property type="entry name" value="TPR"/>
    <property type="match status" value="1"/>
</dbReference>